<name>A0A2P2QGK9_RHIMU</name>
<accession>A0A2P2QGK9</accession>
<sequence>MLASNGGKVIWINSKSFFLDLI</sequence>
<evidence type="ECO:0000313" key="1">
    <source>
        <dbReference type="EMBL" id="MBX66034.1"/>
    </source>
</evidence>
<protein>
    <submittedName>
        <fullName evidence="1">Calcium-transporting ATPase</fullName>
    </submittedName>
</protein>
<dbReference type="AlphaFoldDB" id="A0A2P2QGK9"/>
<reference evidence="1" key="1">
    <citation type="submission" date="2018-02" db="EMBL/GenBank/DDBJ databases">
        <title>Rhizophora mucronata_Transcriptome.</title>
        <authorList>
            <person name="Meera S.P."/>
            <person name="Sreeshan A."/>
            <person name="Augustine A."/>
        </authorList>
    </citation>
    <scope>NUCLEOTIDE SEQUENCE</scope>
    <source>
        <tissue evidence="1">Leaf</tissue>
    </source>
</reference>
<organism evidence="1">
    <name type="scientific">Rhizophora mucronata</name>
    <name type="common">Asiatic mangrove</name>
    <dbReference type="NCBI Taxonomy" id="61149"/>
    <lineage>
        <taxon>Eukaryota</taxon>
        <taxon>Viridiplantae</taxon>
        <taxon>Streptophyta</taxon>
        <taxon>Embryophyta</taxon>
        <taxon>Tracheophyta</taxon>
        <taxon>Spermatophyta</taxon>
        <taxon>Magnoliopsida</taxon>
        <taxon>eudicotyledons</taxon>
        <taxon>Gunneridae</taxon>
        <taxon>Pentapetalae</taxon>
        <taxon>rosids</taxon>
        <taxon>fabids</taxon>
        <taxon>Malpighiales</taxon>
        <taxon>Rhizophoraceae</taxon>
        <taxon>Rhizophora</taxon>
    </lineage>
</organism>
<dbReference type="EMBL" id="GGEC01085550">
    <property type="protein sequence ID" value="MBX66034.1"/>
    <property type="molecule type" value="Transcribed_RNA"/>
</dbReference>
<proteinExistence type="predicted"/>